<organism evidence="2 3">
    <name type="scientific">Zalophus californianus</name>
    <name type="common">California sealion</name>
    <dbReference type="NCBI Taxonomy" id="9704"/>
    <lineage>
        <taxon>Eukaryota</taxon>
        <taxon>Metazoa</taxon>
        <taxon>Chordata</taxon>
        <taxon>Craniata</taxon>
        <taxon>Vertebrata</taxon>
        <taxon>Euteleostomi</taxon>
        <taxon>Mammalia</taxon>
        <taxon>Eutheria</taxon>
        <taxon>Laurasiatheria</taxon>
        <taxon>Carnivora</taxon>
        <taxon>Caniformia</taxon>
        <taxon>Pinnipedia</taxon>
        <taxon>Otariidae</taxon>
        <taxon>Zalophus</taxon>
    </lineage>
</organism>
<feature type="compositionally biased region" description="Polar residues" evidence="1">
    <location>
        <begin position="162"/>
        <end position="175"/>
    </location>
</feature>
<feature type="compositionally biased region" description="Gly residues" evidence="1">
    <location>
        <begin position="83"/>
        <end position="93"/>
    </location>
</feature>
<feature type="region of interest" description="Disordered" evidence="1">
    <location>
        <begin position="1"/>
        <end position="359"/>
    </location>
</feature>
<dbReference type="KEGG" id="zca:118355994"/>
<dbReference type="GeneID" id="118355994"/>
<feature type="compositionally biased region" description="Polar residues" evidence="1">
    <location>
        <begin position="9"/>
        <end position="18"/>
    </location>
</feature>
<name>A0A6P9EXN8_ZALCA</name>
<feature type="compositionally biased region" description="Basic residues" evidence="1">
    <location>
        <begin position="135"/>
        <end position="148"/>
    </location>
</feature>
<gene>
    <name evidence="3" type="primary">LOC118355994</name>
</gene>
<protein>
    <submittedName>
        <fullName evidence="3">Basic proline-rich protein-like</fullName>
    </submittedName>
</protein>
<evidence type="ECO:0000313" key="2">
    <source>
        <dbReference type="Proteomes" id="UP000515165"/>
    </source>
</evidence>
<dbReference type="AlphaFoldDB" id="A0A6P9EXN8"/>
<dbReference type="Proteomes" id="UP000515165">
    <property type="component" value="Chromosome 10"/>
</dbReference>
<keyword evidence="2" id="KW-1185">Reference proteome</keyword>
<feature type="compositionally biased region" description="Pro residues" evidence="1">
    <location>
        <begin position="268"/>
        <end position="286"/>
    </location>
</feature>
<proteinExistence type="predicted"/>
<dbReference type="RefSeq" id="XP_035577911.1">
    <property type="nucleotide sequence ID" value="XM_035722018.1"/>
</dbReference>
<evidence type="ECO:0000313" key="3">
    <source>
        <dbReference type="RefSeq" id="XP_035577911.1"/>
    </source>
</evidence>
<feature type="compositionally biased region" description="Gly residues" evidence="1">
    <location>
        <begin position="103"/>
        <end position="117"/>
    </location>
</feature>
<sequence length="359" mass="37269">MGSRVSPASPVTDSSASRPRTAAGSSRLGLTASGAGWGVGRPRLPTPKNPTGPGFASLRLAPRIRRQRLQGPDGQKLECEGGLSLGVGSGGGRSCLALFPPGDGLGGGDGGRGGGTGTAPSPAVRPSRVRGAGGQRRRPRGPHFPRLRGPRDPRYLQPLGSRASSFPQCPESRSTPILHPPYFPRPPIPCPPASRGSSRSPRIRRPPVPESPLPRLPAAPSSRAPHFLQSPKSRGPGSRVPPLPRFPRPLASCSPQTPAAPGSRNPRPCSPPLPAPLGFLQPPPGSRAPRFPRSPVSCGPPPDPQHRSGKGACLVSPVGAAWPDAQPSEFSTSASTKAPPDKELNVFQPVRKERKGAQA</sequence>
<feature type="compositionally biased region" description="Pro residues" evidence="1">
    <location>
        <begin position="178"/>
        <end position="192"/>
    </location>
</feature>
<evidence type="ECO:0000256" key="1">
    <source>
        <dbReference type="SAM" id="MobiDB-lite"/>
    </source>
</evidence>
<feature type="compositionally biased region" description="Pro residues" evidence="1">
    <location>
        <begin position="206"/>
        <end position="217"/>
    </location>
</feature>
<accession>A0A6P9EXN8</accession>
<reference evidence="3" key="1">
    <citation type="submission" date="2025-08" db="UniProtKB">
        <authorList>
            <consortium name="RefSeq"/>
        </authorList>
    </citation>
    <scope>IDENTIFICATION</scope>
    <source>
        <tissue evidence="3">Blood</tissue>
    </source>
</reference>